<dbReference type="Gene3D" id="3.30.1540.10">
    <property type="entry name" value="formyl-coa transferase, domain 3"/>
    <property type="match status" value="1"/>
</dbReference>
<evidence type="ECO:0000313" key="1">
    <source>
        <dbReference type="EMBL" id="NKC32860.1"/>
    </source>
</evidence>
<dbReference type="PANTHER" id="PTHR48228:SF4">
    <property type="entry name" value="BLR3030 PROTEIN"/>
    <property type="match status" value="1"/>
</dbReference>
<dbReference type="InterPro" id="IPR044855">
    <property type="entry name" value="CoA-Trfase_III_dom3_sf"/>
</dbReference>
<dbReference type="Gene3D" id="3.40.50.10540">
    <property type="entry name" value="Crotonobetainyl-coa:carnitine coa-transferase, domain 1"/>
    <property type="match status" value="2"/>
</dbReference>
<organism evidence="1 2">
    <name type="scientific">Falsiroseomonas selenitidurans</name>
    <dbReference type="NCBI Taxonomy" id="2716335"/>
    <lineage>
        <taxon>Bacteria</taxon>
        <taxon>Pseudomonadati</taxon>
        <taxon>Pseudomonadota</taxon>
        <taxon>Alphaproteobacteria</taxon>
        <taxon>Acetobacterales</taxon>
        <taxon>Roseomonadaceae</taxon>
        <taxon>Falsiroseomonas</taxon>
    </lineage>
</organism>
<dbReference type="EMBL" id="JAAVNE010000033">
    <property type="protein sequence ID" value="NKC32860.1"/>
    <property type="molecule type" value="Genomic_DNA"/>
</dbReference>
<evidence type="ECO:0000313" key="2">
    <source>
        <dbReference type="Proteomes" id="UP000787635"/>
    </source>
</evidence>
<dbReference type="Proteomes" id="UP000787635">
    <property type="component" value="Unassembled WGS sequence"/>
</dbReference>
<dbReference type="SUPFAM" id="SSF89796">
    <property type="entry name" value="CoA-transferase family III (CaiB/BaiF)"/>
    <property type="match status" value="2"/>
</dbReference>
<keyword evidence="1" id="KW-0808">Transferase</keyword>
<comment type="caution">
    <text evidence="1">The sequence shown here is derived from an EMBL/GenBank/DDBJ whole genome shotgun (WGS) entry which is preliminary data.</text>
</comment>
<name>A0ABX1ED92_9PROT</name>
<proteinExistence type="predicted"/>
<sequence length="463" mass="49065">MDADAMQALTDLWTRLDLPPEALAQVALSGAEPALPSSFAIGTAAQASIAAVALAAAEFHRLRGGPAQSVRVAMRDAAIEFRSERYLRLGEGPLPDLWDPIAGLYRCAGGWLRVHTNFRHHRDGLVRLLGTADTREAVAAELARRDALAVEREAAEAGLVVAALRDLAEWDASAPGQAVAAEPLVAVERIGDAPPRLPGLGARPLSGIRVLELTRIIAGPVAGRLLAAHGAAVLHITAPHLPQVEPLVMDTGRGKRSAFLDLRRPGEARRFRDLATQADVVLQSYRPGGLDDLGLGAAALARLRPGLIHASLSAYGFTGPWAGRRGFDSLVQAASGLNRAEAAAARSTEPKALPAQALDHAGGTLLALGILVALLRRARQGGTWQVRVSLARTALWLRSLPRLPQGFAAPDPRFEEVADRIETVESRFGRLALVRHAARLSATPAAWATPPMPLGSDAPVWWG</sequence>
<dbReference type="InterPro" id="IPR050509">
    <property type="entry name" value="CoA-transferase_III"/>
</dbReference>
<dbReference type="GO" id="GO:0016740">
    <property type="term" value="F:transferase activity"/>
    <property type="evidence" value="ECO:0007669"/>
    <property type="project" value="UniProtKB-KW"/>
</dbReference>
<gene>
    <name evidence="1" type="ORF">HEQ75_18490</name>
</gene>
<dbReference type="Pfam" id="PF02515">
    <property type="entry name" value="CoA_transf_3"/>
    <property type="match status" value="2"/>
</dbReference>
<dbReference type="PANTHER" id="PTHR48228">
    <property type="entry name" value="SUCCINYL-COA--D-CITRAMALATE COA-TRANSFERASE"/>
    <property type="match status" value="1"/>
</dbReference>
<dbReference type="InterPro" id="IPR003673">
    <property type="entry name" value="CoA-Trfase_fam_III"/>
</dbReference>
<protein>
    <submittedName>
        <fullName evidence="1">CoA transferase</fullName>
    </submittedName>
</protein>
<dbReference type="InterPro" id="IPR023606">
    <property type="entry name" value="CoA-Trfase_III_dom_1_sf"/>
</dbReference>
<accession>A0ABX1ED92</accession>
<reference evidence="1 2" key="1">
    <citation type="submission" date="2020-03" db="EMBL/GenBank/DDBJ databases">
        <title>Roseomonas selenitidurans sp. nov. isolated from urban soil.</title>
        <authorList>
            <person name="Liu H."/>
        </authorList>
    </citation>
    <scope>NUCLEOTIDE SEQUENCE [LARGE SCALE GENOMIC DNA]</scope>
    <source>
        <strain evidence="1 2">BU-1</strain>
    </source>
</reference>
<keyword evidence="2" id="KW-1185">Reference proteome</keyword>